<sequence length="228" mass="26499">MKTIQLTTLFIVVLLYGITTIFAYKIGSKHENLQQIETNEHLKKNIYTKTKDTTVKVNSNNNFASARVENKSKFNKNKRSYYEEEECDQISYIVESYYSSGVFDSKAVCNNNLKTYMKNIKKFQECYSEDPLGYKLEAQIYSYCMVDSDGNLCPLSRVINSNKNFKLEPTIENYKMNCVSEKCRLDSIQLNRSHQESFGEDITFIEINQHEEVEEFLSSNECLAMTVV</sequence>
<evidence type="ECO:0000313" key="1">
    <source>
        <dbReference type="EMBL" id="ORY73992.1"/>
    </source>
</evidence>
<protein>
    <submittedName>
        <fullName evidence="1">Uncharacterized protein</fullName>
    </submittedName>
</protein>
<reference evidence="1 2" key="1">
    <citation type="submission" date="2016-08" db="EMBL/GenBank/DDBJ databases">
        <title>A Parts List for Fungal Cellulosomes Revealed by Comparative Genomics.</title>
        <authorList>
            <consortium name="DOE Joint Genome Institute"/>
            <person name="Haitjema C.H."/>
            <person name="Gilmore S.P."/>
            <person name="Henske J.K."/>
            <person name="Solomon K.V."/>
            <person name="De Groot R."/>
            <person name="Kuo A."/>
            <person name="Mondo S.J."/>
            <person name="Salamov A.A."/>
            <person name="Labutti K."/>
            <person name="Zhao Z."/>
            <person name="Chiniquy J."/>
            <person name="Barry K."/>
            <person name="Brewer H.M."/>
            <person name="Purvine S.O."/>
            <person name="Wright A.T."/>
            <person name="Boxma B."/>
            <person name="Van Alen T."/>
            <person name="Hackstein J.H."/>
            <person name="Baker S.E."/>
            <person name="Grigoriev I.V."/>
            <person name="O'Malley M.A."/>
        </authorList>
    </citation>
    <scope>NUCLEOTIDE SEQUENCE [LARGE SCALE GENOMIC DNA]</scope>
    <source>
        <strain evidence="1 2">G1</strain>
    </source>
</reference>
<name>A0A1Y2ER42_9FUNG</name>
<comment type="caution">
    <text evidence="1">The sequence shown here is derived from an EMBL/GenBank/DDBJ whole genome shotgun (WGS) entry which is preliminary data.</text>
</comment>
<proteinExistence type="predicted"/>
<dbReference type="AlphaFoldDB" id="A0A1Y2ER42"/>
<gene>
    <name evidence="1" type="ORF">LY90DRAFT_699449</name>
</gene>
<organism evidence="1 2">
    <name type="scientific">Neocallimastix californiae</name>
    <dbReference type="NCBI Taxonomy" id="1754190"/>
    <lineage>
        <taxon>Eukaryota</taxon>
        <taxon>Fungi</taxon>
        <taxon>Fungi incertae sedis</taxon>
        <taxon>Chytridiomycota</taxon>
        <taxon>Chytridiomycota incertae sedis</taxon>
        <taxon>Neocallimastigomycetes</taxon>
        <taxon>Neocallimastigales</taxon>
        <taxon>Neocallimastigaceae</taxon>
        <taxon>Neocallimastix</taxon>
    </lineage>
</organism>
<dbReference type="OrthoDB" id="2152999at2759"/>
<dbReference type="Proteomes" id="UP000193920">
    <property type="component" value="Unassembled WGS sequence"/>
</dbReference>
<evidence type="ECO:0000313" key="2">
    <source>
        <dbReference type="Proteomes" id="UP000193920"/>
    </source>
</evidence>
<dbReference type="EMBL" id="MCOG01000031">
    <property type="protein sequence ID" value="ORY73992.1"/>
    <property type="molecule type" value="Genomic_DNA"/>
</dbReference>
<accession>A0A1Y2ER42</accession>
<keyword evidence="2" id="KW-1185">Reference proteome</keyword>